<name>A0ABW5V2F1_9BACI</name>
<evidence type="ECO:0000313" key="2">
    <source>
        <dbReference type="Proteomes" id="UP001597502"/>
    </source>
</evidence>
<comment type="caution">
    <text evidence="1">The sequence shown here is derived from an EMBL/GenBank/DDBJ whole genome shotgun (WGS) entry which is preliminary data.</text>
</comment>
<sequence>MGESQLSLCFKNFAQMECKDSSELYEFLSVKVSEDNEILELCSETQNGQPVPNLLFGAVHYLLLKGKEHQLKEYYPSLTKSPRKIDAKTFDYFKEFCNVFRGEIVSILKNKLVQTNEVRRCAYLYPIFSLIYSKVEKPLSLVEIGTSAGLQLLWDKYSYSYGTDETYGNKNSDVHITSELIGKNNPSFLTESPPVSSRIGLDLHISDLKDPESYLWLKSLIWPEHQERLELFESAARCFKENPVELIEGDGITLLTDVVETLPKNTVICIFHTHVANQIPENLKYKLLEKIKKIGSQRDVFHIYNNMWDRKLHLDYFIDGLEYNQIIGDTDGHGKWFKWNIE</sequence>
<gene>
    <name evidence="1" type="ORF">ACFSUO_02490</name>
</gene>
<protein>
    <submittedName>
        <fullName evidence="1">DUF2332 domain-containing protein</fullName>
    </submittedName>
</protein>
<dbReference type="EMBL" id="JBHUNA010000004">
    <property type="protein sequence ID" value="MFD2759858.1"/>
    <property type="molecule type" value="Genomic_DNA"/>
</dbReference>
<reference evidence="2" key="1">
    <citation type="journal article" date="2019" name="Int. J. Syst. Evol. Microbiol.">
        <title>The Global Catalogue of Microorganisms (GCM) 10K type strain sequencing project: providing services to taxonomists for standard genome sequencing and annotation.</title>
        <authorList>
            <consortium name="The Broad Institute Genomics Platform"/>
            <consortium name="The Broad Institute Genome Sequencing Center for Infectious Disease"/>
            <person name="Wu L."/>
            <person name="Ma J."/>
        </authorList>
    </citation>
    <scope>NUCLEOTIDE SEQUENCE [LARGE SCALE GENOMIC DNA]</scope>
    <source>
        <strain evidence="2">TISTR 1535</strain>
    </source>
</reference>
<organism evidence="1 2">
    <name type="scientific">Lentibacillus juripiscarius</name>
    <dbReference type="NCBI Taxonomy" id="257446"/>
    <lineage>
        <taxon>Bacteria</taxon>
        <taxon>Bacillati</taxon>
        <taxon>Bacillota</taxon>
        <taxon>Bacilli</taxon>
        <taxon>Bacillales</taxon>
        <taxon>Bacillaceae</taxon>
        <taxon>Lentibacillus</taxon>
    </lineage>
</organism>
<dbReference type="RefSeq" id="WP_382390763.1">
    <property type="nucleotide sequence ID" value="NZ_JBHUNA010000004.1"/>
</dbReference>
<proteinExistence type="predicted"/>
<dbReference type="Pfam" id="PF10094">
    <property type="entry name" value="DUF2332"/>
    <property type="match status" value="1"/>
</dbReference>
<dbReference type="PIRSF" id="PIRSF012608">
    <property type="entry name" value="UCP012608"/>
    <property type="match status" value="1"/>
</dbReference>
<evidence type="ECO:0000313" key="1">
    <source>
        <dbReference type="EMBL" id="MFD2759858.1"/>
    </source>
</evidence>
<accession>A0ABW5V2F1</accession>
<keyword evidence="2" id="KW-1185">Reference proteome</keyword>
<dbReference type="InterPro" id="IPR011200">
    <property type="entry name" value="UCP012608"/>
</dbReference>
<dbReference type="Proteomes" id="UP001597502">
    <property type="component" value="Unassembled WGS sequence"/>
</dbReference>